<feature type="domain" description="DUF6194" evidence="1">
    <location>
        <begin position="15"/>
        <end position="167"/>
    </location>
</feature>
<comment type="caution">
    <text evidence="2">The sequence shown here is derived from an EMBL/GenBank/DDBJ whole genome shotgun (WGS) entry which is preliminary data.</text>
</comment>
<dbReference type="InterPro" id="IPR045676">
    <property type="entry name" value="DUF6194"/>
</dbReference>
<dbReference type="RefSeq" id="WP_218888323.1">
    <property type="nucleotide sequence ID" value="NZ_BAABFH010000001.1"/>
</dbReference>
<dbReference type="AlphaFoldDB" id="A0A853AN88"/>
<dbReference type="Proteomes" id="UP000587002">
    <property type="component" value="Unassembled WGS sequence"/>
</dbReference>
<reference evidence="2 3" key="1">
    <citation type="submission" date="2020-07" db="EMBL/GenBank/DDBJ databases">
        <title>Sequencing the genomes of 1000 actinobacteria strains.</title>
        <authorList>
            <person name="Klenk H.-P."/>
        </authorList>
    </citation>
    <scope>NUCLEOTIDE SEQUENCE [LARGE SCALE GENOMIC DNA]</scope>
    <source>
        <strain evidence="2 3">DSM 44065</strain>
    </source>
</reference>
<keyword evidence="3" id="KW-1185">Reference proteome</keyword>
<name>A0A853AN88_9PSEU</name>
<gene>
    <name evidence="2" type="ORF">HNR68_003249</name>
</gene>
<organism evidence="2 3">
    <name type="scientific">Saccharopolyspora hordei</name>
    <dbReference type="NCBI Taxonomy" id="1838"/>
    <lineage>
        <taxon>Bacteria</taxon>
        <taxon>Bacillati</taxon>
        <taxon>Actinomycetota</taxon>
        <taxon>Actinomycetes</taxon>
        <taxon>Pseudonocardiales</taxon>
        <taxon>Pseudonocardiaceae</taxon>
        <taxon>Saccharopolyspora</taxon>
    </lineage>
</organism>
<evidence type="ECO:0000313" key="2">
    <source>
        <dbReference type="EMBL" id="NYI84619.1"/>
    </source>
</evidence>
<proteinExistence type="predicted"/>
<accession>A0A853AN88</accession>
<sequence length="174" mass="19086">MDTGENTERTGQELTETAIIEHTQALPGVVAITADAASGAPEIAWGDTFFHHAPEGRDPADRDLPFATIVTKDYPGFDTESKLDRPGIYRLNVNVGRAEFQRLLGHTPAEHPAHHDEHDYSAVDEVLPHPVYAPQGWISILNPGPRTAEQALQLLTAAHARAARRHRPADRSEP</sequence>
<dbReference type="EMBL" id="JACCFJ010000001">
    <property type="protein sequence ID" value="NYI84619.1"/>
    <property type="molecule type" value="Genomic_DNA"/>
</dbReference>
<evidence type="ECO:0000259" key="1">
    <source>
        <dbReference type="Pfam" id="PF19694"/>
    </source>
</evidence>
<evidence type="ECO:0000313" key="3">
    <source>
        <dbReference type="Proteomes" id="UP000587002"/>
    </source>
</evidence>
<protein>
    <recommendedName>
        <fullName evidence="1">DUF6194 domain-containing protein</fullName>
    </recommendedName>
</protein>
<dbReference type="Pfam" id="PF19694">
    <property type="entry name" value="DUF6194"/>
    <property type="match status" value="1"/>
</dbReference>